<evidence type="ECO:0000256" key="8">
    <source>
        <dbReference type="ARBA" id="ARBA00022801"/>
    </source>
</evidence>
<dbReference type="AlphaFoldDB" id="A0A7X0UBU5"/>
<dbReference type="GO" id="GO:0005737">
    <property type="term" value="C:cytoplasm"/>
    <property type="evidence" value="ECO:0007669"/>
    <property type="project" value="TreeGrafter"/>
</dbReference>
<evidence type="ECO:0000256" key="13">
    <source>
        <dbReference type="ARBA" id="ARBA00048523"/>
    </source>
</evidence>
<evidence type="ECO:0000256" key="4">
    <source>
        <dbReference type="ARBA" id="ARBA00012640"/>
    </source>
</evidence>
<dbReference type="GO" id="GO:0000287">
    <property type="term" value="F:magnesium ion binding"/>
    <property type="evidence" value="ECO:0007669"/>
    <property type="project" value="TreeGrafter"/>
</dbReference>
<dbReference type="CDD" id="cd07500">
    <property type="entry name" value="HAD_PSP"/>
    <property type="match status" value="1"/>
</dbReference>
<keyword evidence="8 15" id="KW-0378">Hydrolase</keyword>
<dbReference type="EC" id="3.1.3.3" evidence="4"/>
<dbReference type="UniPathway" id="UPA00135">
    <property type="reaction ID" value="UER00198"/>
</dbReference>
<dbReference type="SFLD" id="SFLDG01136">
    <property type="entry name" value="C1.6:_Phosphoserine_Phosphatas"/>
    <property type="match status" value="1"/>
</dbReference>
<dbReference type="Proteomes" id="UP000575083">
    <property type="component" value="Unassembled WGS sequence"/>
</dbReference>
<sequence length="234" mass="25005">MLDFSPGLQVRGLALPRRLSDYRLIAFDMDSTLIAIETVDELADLAGCRAAVEAITEAAMRGEISDYKESLRQRVALLAGLPEAALDEVYEHRLRLNPGVQELIGACKAAGLRCILVTGGFTCFTDRLQARLGLDEVRANVLEVVQGRVTGRLLPQPWGDIVDGEEKKCKLLAVCAEMGIAPAQAIAMGDGANDLPMMGAAGLAVAYRAKPVVRAQAHVAINEGGLDRLLEVLG</sequence>
<dbReference type="RefSeq" id="WP_184861460.1">
    <property type="nucleotide sequence ID" value="NZ_JACHLK010000010.1"/>
</dbReference>
<accession>A0A7X0UBU5</accession>
<keyword evidence="10" id="KW-0718">Serine biosynthesis</keyword>
<comment type="cofactor">
    <cofactor evidence="1">
        <name>Mg(2+)</name>
        <dbReference type="ChEBI" id="CHEBI:18420"/>
    </cofactor>
</comment>
<dbReference type="SFLD" id="SFLDF00029">
    <property type="entry name" value="phosphoserine_phosphatase"/>
    <property type="match status" value="1"/>
</dbReference>
<feature type="active site" description="Nucleophile" evidence="14">
    <location>
        <position position="28"/>
    </location>
</feature>
<evidence type="ECO:0000256" key="9">
    <source>
        <dbReference type="ARBA" id="ARBA00022842"/>
    </source>
</evidence>
<gene>
    <name evidence="15" type="ORF">HNP48_004632</name>
</gene>
<evidence type="ECO:0000256" key="6">
    <source>
        <dbReference type="ARBA" id="ARBA00022605"/>
    </source>
</evidence>
<evidence type="ECO:0000256" key="2">
    <source>
        <dbReference type="ARBA" id="ARBA00005135"/>
    </source>
</evidence>
<evidence type="ECO:0000256" key="7">
    <source>
        <dbReference type="ARBA" id="ARBA00022723"/>
    </source>
</evidence>
<reference evidence="15 16" key="1">
    <citation type="submission" date="2020-08" db="EMBL/GenBank/DDBJ databases">
        <title>Functional genomics of gut bacteria from endangered species of beetles.</title>
        <authorList>
            <person name="Carlos-Shanley C."/>
        </authorList>
    </citation>
    <scope>NUCLEOTIDE SEQUENCE [LARGE SCALE GENOMIC DNA]</scope>
    <source>
        <strain evidence="15 16">S00198</strain>
    </source>
</reference>
<name>A0A7X0UBU5_9BURK</name>
<dbReference type="SFLD" id="SFLDG01137">
    <property type="entry name" value="C1.6.1:_Phosphoserine_Phosphat"/>
    <property type="match status" value="1"/>
</dbReference>
<keyword evidence="9" id="KW-0460">Magnesium</keyword>
<evidence type="ECO:0000256" key="10">
    <source>
        <dbReference type="ARBA" id="ARBA00023299"/>
    </source>
</evidence>
<keyword evidence="7" id="KW-0479">Metal-binding</keyword>
<dbReference type="Pfam" id="PF12710">
    <property type="entry name" value="HAD"/>
    <property type="match status" value="1"/>
</dbReference>
<comment type="pathway">
    <text evidence="2">Amino-acid biosynthesis; L-serine biosynthesis; L-serine from 3-phospho-D-glycerate: step 3/3.</text>
</comment>
<dbReference type="NCBIfam" id="TIGR01488">
    <property type="entry name" value="HAD-SF-IB"/>
    <property type="match status" value="1"/>
</dbReference>
<dbReference type="SFLD" id="SFLDS00003">
    <property type="entry name" value="Haloacid_Dehalogenase"/>
    <property type="match status" value="1"/>
</dbReference>
<dbReference type="InterPro" id="IPR004469">
    <property type="entry name" value="PSP"/>
</dbReference>
<proteinExistence type="inferred from homology"/>
<evidence type="ECO:0000256" key="14">
    <source>
        <dbReference type="PIRSR" id="PIRSR604469-1"/>
    </source>
</evidence>
<evidence type="ECO:0000313" key="15">
    <source>
        <dbReference type="EMBL" id="MBB6561930.1"/>
    </source>
</evidence>
<dbReference type="InterPro" id="IPR050582">
    <property type="entry name" value="HAD-like_SerB"/>
</dbReference>
<keyword evidence="6" id="KW-0028">Amino-acid biosynthesis</keyword>
<organism evidence="15 16">
    <name type="scientific">Acidovorax soli</name>
    <dbReference type="NCBI Taxonomy" id="592050"/>
    <lineage>
        <taxon>Bacteria</taxon>
        <taxon>Pseudomonadati</taxon>
        <taxon>Pseudomonadota</taxon>
        <taxon>Betaproteobacteria</taxon>
        <taxon>Burkholderiales</taxon>
        <taxon>Comamonadaceae</taxon>
        <taxon>Acidovorax</taxon>
    </lineage>
</organism>
<evidence type="ECO:0000256" key="11">
    <source>
        <dbReference type="ARBA" id="ARBA00031693"/>
    </source>
</evidence>
<dbReference type="NCBIfam" id="TIGR00338">
    <property type="entry name" value="serB"/>
    <property type="match status" value="1"/>
</dbReference>
<dbReference type="Gene3D" id="3.40.50.1000">
    <property type="entry name" value="HAD superfamily/HAD-like"/>
    <property type="match status" value="1"/>
</dbReference>
<comment type="catalytic activity">
    <reaction evidence="13">
        <text>O-phospho-D-serine + H2O = D-serine + phosphate</text>
        <dbReference type="Rhea" id="RHEA:24873"/>
        <dbReference type="ChEBI" id="CHEBI:15377"/>
        <dbReference type="ChEBI" id="CHEBI:35247"/>
        <dbReference type="ChEBI" id="CHEBI:43474"/>
        <dbReference type="ChEBI" id="CHEBI:58680"/>
        <dbReference type="EC" id="3.1.3.3"/>
    </reaction>
</comment>
<evidence type="ECO:0000313" key="16">
    <source>
        <dbReference type="Proteomes" id="UP000575083"/>
    </source>
</evidence>
<protein>
    <recommendedName>
        <fullName evidence="5">Phosphoserine phosphatase</fullName>
        <ecNumber evidence="4">3.1.3.3</ecNumber>
    </recommendedName>
    <alternativeName>
        <fullName evidence="11">O-phosphoserine phosphohydrolase</fullName>
    </alternativeName>
</protein>
<dbReference type="GO" id="GO:0006564">
    <property type="term" value="P:L-serine biosynthetic process"/>
    <property type="evidence" value="ECO:0007669"/>
    <property type="project" value="UniProtKB-KW"/>
</dbReference>
<evidence type="ECO:0000256" key="5">
    <source>
        <dbReference type="ARBA" id="ARBA00015196"/>
    </source>
</evidence>
<dbReference type="SUPFAM" id="SSF56784">
    <property type="entry name" value="HAD-like"/>
    <property type="match status" value="1"/>
</dbReference>
<comment type="similarity">
    <text evidence="3">Belongs to the HAD-like hydrolase superfamily. SerB family.</text>
</comment>
<dbReference type="InterPro" id="IPR023214">
    <property type="entry name" value="HAD_sf"/>
</dbReference>
<dbReference type="PANTHER" id="PTHR43344:SF2">
    <property type="entry name" value="PHOSPHOSERINE PHOSPHATASE"/>
    <property type="match status" value="1"/>
</dbReference>
<feature type="active site" description="Proton donor" evidence="14">
    <location>
        <position position="30"/>
    </location>
</feature>
<dbReference type="InterPro" id="IPR036412">
    <property type="entry name" value="HAD-like_sf"/>
</dbReference>
<comment type="catalytic activity">
    <reaction evidence="12">
        <text>O-phospho-L-serine + H2O = L-serine + phosphate</text>
        <dbReference type="Rhea" id="RHEA:21208"/>
        <dbReference type="ChEBI" id="CHEBI:15377"/>
        <dbReference type="ChEBI" id="CHEBI:33384"/>
        <dbReference type="ChEBI" id="CHEBI:43474"/>
        <dbReference type="ChEBI" id="CHEBI:57524"/>
        <dbReference type="EC" id="3.1.3.3"/>
    </reaction>
</comment>
<dbReference type="EMBL" id="JACHLK010000010">
    <property type="protein sequence ID" value="MBB6561930.1"/>
    <property type="molecule type" value="Genomic_DNA"/>
</dbReference>
<evidence type="ECO:0000256" key="3">
    <source>
        <dbReference type="ARBA" id="ARBA00009184"/>
    </source>
</evidence>
<comment type="caution">
    <text evidence="15">The sequence shown here is derived from an EMBL/GenBank/DDBJ whole genome shotgun (WGS) entry which is preliminary data.</text>
</comment>
<dbReference type="GO" id="GO:0036424">
    <property type="term" value="F:L-phosphoserine phosphatase activity"/>
    <property type="evidence" value="ECO:0007669"/>
    <property type="project" value="InterPro"/>
</dbReference>
<evidence type="ECO:0000256" key="1">
    <source>
        <dbReference type="ARBA" id="ARBA00001946"/>
    </source>
</evidence>
<keyword evidence="16" id="KW-1185">Reference proteome</keyword>
<dbReference type="PANTHER" id="PTHR43344">
    <property type="entry name" value="PHOSPHOSERINE PHOSPHATASE"/>
    <property type="match status" value="1"/>
</dbReference>
<evidence type="ECO:0000256" key="12">
    <source>
        <dbReference type="ARBA" id="ARBA00048138"/>
    </source>
</evidence>